<dbReference type="Proteomes" id="UP000078240">
    <property type="component" value="Unassembled WGS sequence"/>
</dbReference>
<reference evidence="1 2" key="1">
    <citation type="submission" date="2016-01" db="EMBL/GenBank/DDBJ databases">
        <title>Biosynthesis of antibiotic leucinostatins and their inhibition on Phytophthora in bio-control Purpureocillium lilacinum.</title>
        <authorList>
            <person name="Wang G."/>
            <person name="Liu Z."/>
            <person name="Lin R."/>
            <person name="Li E."/>
            <person name="Mao Z."/>
            <person name="Ling J."/>
            <person name="Yin W."/>
            <person name="Xie B."/>
        </authorList>
    </citation>
    <scope>NUCLEOTIDE SEQUENCE [LARGE SCALE GENOMIC DNA]</scope>
    <source>
        <strain evidence="1">PLBJ-1</strain>
    </source>
</reference>
<evidence type="ECO:0000313" key="2">
    <source>
        <dbReference type="Proteomes" id="UP000078240"/>
    </source>
</evidence>
<protein>
    <submittedName>
        <fullName evidence="1">Uncharacterized protein</fullName>
    </submittedName>
</protein>
<dbReference type="AlphaFoldDB" id="A0A179FAU0"/>
<proteinExistence type="predicted"/>
<dbReference type="EMBL" id="LSBH01000021">
    <property type="protein sequence ID" value="OAQ62566.1"/>
    <property type="molecule type" value="Genomic_DNA"/>
</dbReference>
<name>A0A179FAU0_PURLI</name>
<sequence length="75" mass="8128">MRSRAFRAKGKPSSRACWKVMCAMRSRPMLRRVVVHSNKRCGHAKTHQCPRLADSNSSLCTPCAIAAASGGPCAL</sequence>
<evidence type="ECO:0000313" key="1">
    <source>
        <dbReference type="EMBL" id="OAQ62566.1"/>
    </source>
</evidence>
<gene>
    <name evidence="1" type="ORF">VFPBJ_11368</name>
</gene>
<accession>A0A179FAU0</accession>
<comment type="caution">
    <text evidence="1">The sequence shown here is derived from an EMBL/GenBank/DDBJ whole genome shotgun (WGS) entry which is preliminary data.</text>
</comment>
<organism evidence="1 2">
    <name type="scientific">Purpureocillium lilacinum</name>
    <name type="common">Paecilomyces lilacinus</name>
    <dbReference type="NCBI Taxonomy" id="33203"/>
    <lineage>
        <taxon>Eukaryota</taxon>
        <taxon>Fungi</taxon>
        <taxon>Dikarya</taxon>
        <taxon>Ascomycota</taxon>
        <taxon>Pezizomycotina</taxon>
        <taxon>Sordariomycetes</taxon>
        <taxon>Hypocreomycetidae</taxon>
        <taxon>Hypocreales</taxon>
        <taxon>Ophiocordycipitaceae</taxon>
        <taxon>Purpureocillium</taxon>
    </lineage>
</organism>